<evidence type="ECO:0000256" key="1">
    <source>
        <dbReference type="SAM" id="MobiDB-lite"/>
    </source>
</evidence>
<dbReference type="AlphaFoldDB" id="A0A4R1HWX0"/>
<dbReference type="RefSeq" id="WP_132425691.1">
    <property type="nucleotide sequence ID" value="NZ_SMFZ01000001.1"/>
</dbReference>
<gene>
    <name evidence="2" type="ORF">EV378_3111</name>
</gene>
<feature type="region of interest" description="Disordered" evidence="1">
    <location>
        <begin position="85"/>
        <end position="110"/>
    </location>
</feature>
<protein>
    <submittedName>
        <fullName evidence="2">Uncharacterized protein</fullName>
    </submittedName>
</protein>
<organism evidence="2 3">
    <name type="scientific">Pseudonocardia endophytica</name>
    <dbReference type="NCBI Taxonomy" id="401976"/>
    <lineage>
        <taxon>Bacteria</taxon>
        <taxon>Bacillati</taxon>
        <taxon>Actinomycetota</taxon>
        <taxon>Actinomycetes</taxon>
        <taxon>Pseudonocardiales</taxon>
        <taxon>Pseudonocardiaceae</taxon>
        <taxon>Pseudonocardia</taxon>
    </lineage>
</organism>
<evidence type="ECO:0000313" key="2">
    <source>
        <dbReference type="EMBL" id="TCK27244.1"/>
    </source>
</evidence>
<dbReference type="EMBL" id="SMFZ01000001">
    <property type="protein sequence ID" value="TCK27244.1"/>
    <property type="molecule type" value="Genomic_DNA"/>
</dbReference>
<dbReference type="OrthoDB" id="3634740at2"/>
<accession>A0A4R1HWX0</accession>
<comment type="caution">
    <text evidence="2">The sequence shown here is derived from an EMBL/GenBank/DDBJ whole genome shotgun (WGS) entry which is preliminary data.</text>
</comment>
<dbReference type="Proteomes" id="UP000295560">
    <property type="component" value="Unassembled WGS sequence"/>
</dbReference>
<reference evidence="2 3" key="1">
    <citation type="submission" date="2019-03" db="EMBL/GenBank/DDBJ databases">
        <title>Sequencing the genomes of 1000 actinobacteria strains.</title>
        <authorList>
            <person name="Klenk H.-P."/>
        </authorList>
    </citation>
    <scope>NUCLEOTIDE SEQUENCE [LARGE SCALE GENOMIC DNA]</scope>
    <source>
        <strain evidence="2 3">DSM 44969</strain>
    </source>
</reference>
<proteinExistence type="predicted"/>
<name>A0A4R1HWX0_PSEEN</name>
<keyword evidence="3" id="KW-1185">Reference proteome</keyword>
<evidence type="ECO:0000313" key="3">
    <source>
        <dbReference type="Proteomes" id="UP000295560"/>
    </source>
</evidence>
<sequence>MASDDGGDAGDGQGLGVLREIWSANAQSSEQVEEQLRGSRTKVCRNMRTIGFGAMAHDEPAGEDGTNTPVDTDMRAAWREQLRNEGKLHPNSVSVGAMTESGGLDHRRHD</sequence>